<evidence type="ECO:0000256" key="3">
    <source>
        <dbReference type="ARBA" id="ARBA00022692"/>
    </source>
</evidence>
<evidence type="ECO:0000256" key="6">
    <source>
        <dbReference type="ARBA" id="ARBA00049737"/>
    </source>
</evidence>
<name>A0ABD1KVK7_9TELE</name>
<dbReference type="InterPro" id="IPR019080">
    <property type="entry name" value="YqaJ_viral_recombinase"/>
</dbReference>
<gene>
    <name evidence="11" type="ORF">ACEWY4_000058</name>
</gene>
<feature type="transmembrane region" description="Helical" evidence="8">
    <location>
        <begin position="55"/>
        <end position="77"/>
    </location>
</feature>
<keyword evidence="12" id="KW-1185">Reference proteome</keyword>
<keyword evidence="5 8" id="KW-0472">Membrane</keyword>
<dbReference type="Proteomes" id="UP001591681">
    <property type="component" value="Unassembled WGS sequence"/>
</dbReference>
<evidence type="ECO:0000259" key="9">
    <source>
        <dbReference type="Pfam" id="PF09588"/>
    </source>
</evidence>
<evidence type="ECO:0000256" key="1">
    <source>
        <dbReference type="ARBA" id="ARBA00004141"/>
    </source>
</evidence>
<dbReference type="CDD" id="cd22343">
    <property type="entry name" value="PDDEXK_lambda_exonuclease-like"/>
    <property type="match status" value="1"/>
</dbReference>
<dbReference type="GO" id="GO:0006281">
    <property type="term" value="P:DNA repair"/>
    <property type="evidence" value="ECO:0007669"/>
    <property type="project" value="UniProtKB-ARBA"/>
</dbReference>
<dbReference type="InterPro" id="IPR011335">
    <property type="entry name" value="Restrct_endonuc-II-like"/>
</dbReference>
<feature type="transmembrane region" description="Helical" evidence="8">
    <location>
        <begin position="162"/>
        <end position="182"/>
    </location>
</feature>
<dbReference type="PANTHER" id="PTHR31247:SF5">
    <property type="entry name" value="DUF4203 DOMAIN-CONTAINING PROTEIN"/>
    <property type="match status" value="1"/>
</dbReference>
<evidence type="ECO:0000256" key="4">
    <source>
        <dbReference type="ARBA" id="ARBA00022989"/>
    </source>
</evidence>
<feature type="transmembrane region" description="Helical" evidence="8">
    <location>
        <begin position="136"/>
        <end position="155"/>
    </location>
</feature>
<keyword evidence="4 8" id="KW-1133">Transmembrane helix</keyword>
<dbReference type="Pfam" id="PF09588">
    <property type="entry name" value="YqaJ"/>
    <property type="match status" value="1"/>
</dbReference>
<dbReference type="AlphaFoldDB" id="A0ABD1KVK7"/>
<comment type="subcellular location">
    <subcellularLocation>
        <location evidence="1">Membrane</location>
        <topology evidence="1">Multi-pass membrane protein</topology>
    </subcellularLocation>
</comment>
<evidence type="ECO:0000256" key="8">
    <source>
        <dbReference type="SAM" id="Phobius"/>
    </source>
</evidence>
<comment type="caution">
    <text evidence="11">The sequence shown here is derived from an EMBL/GenBank/DDBJ whole genome shotgun (WGS) entry which is preliminary data.</text>
</comment>
<dbReference type="Pfam" id="PF13886">
    <property type="entry name" value="TM7S3_TM198"/>
    <property type="match status" value="1"/>
</dbReference>
<sequence length="562" mass="62076">MAVCVTETAGPLLVTAKHCTLQHTDNMDLDTAITIATATLLGTLYCFWGFRCFRLVSCVSALLLSVCVCYTVCVLLVPWLDALVAWGVCVGVSVLVAVVTGVLRCVALFLSGLQLGLLLSGAALLAAAQYCTLQPLWLPLLAMTGPSVLLAVLSLRWQKPLAVMSSATLGATMLALGLAAGAESRPLLMRMLEWLRLVELGEGVVRTEGAESPICWYSWVVLGAWPLLILLGVIVQWRVTANNLTHTEAASDPYKAPDVRRHHPPPQPSPRYESHAAFRSALAHLKLPKDSLLYKCVHAEVPVTDVPEPPAATHTDHDVFNRCPPCSGFFEAFVDIDSEKLQLLTQEQSASHLWHDARRVRVTASTAKKVPVRTSPQGFLQQQVYPRFHGNAATRHGERGEVLALKWLEDGGYGVTRHGTVLCPAEPWLSASPDGVLSSGELLEIKCPFLKENETVEDLFGSKKYDVKIVEGTPKLQPNGPRGFYMQIQIGLFCTKLKACKLLIWSHAKQVMLHIPYDEAFCVKAVDRLREFYFRDMLPFVSDEHREGRLLFSDRYVQLCKE</sequence>
<protein>
    <recommendedName>
        <fullName evidence="6">Transmembrane protein 198</fullName>
    </recommendedName>
</protein>
<comment type="similarity">
    <text evidence="2">Belongs to the TMEM198 family.</text>
</comment>
<dbReference type="GO" id="GO:0016020">
    <property type="term" value="C:membrane"/>
    <property type="evidence" value="ECO:0007669"/>
    <property type="project" value="UniProtKB-SubCell"/>
</dbReference>
<proteinExistence type="inferred from homology"/>
<feature type="region of interest" description="Disordered" evidence="7">
    <location>
        <begin position="250"/>
        <end position="273"/>
    </location>
</feature>
<dbReference type="Gene3D" id="3.90.320.10">
    <property type="match status" value="1"/>
</dbReference>
<feature type="domain" description="TM7S3/TM198-like" evidence="10">
    <location>
        <begin position="36"/>
        <end position="237"/>
    </location>
</feature>
<accession>A0ABD1KVK7</accession>
<feature type="transmembrane region" description="Helical" evidence="8">
    <location>
        <begin position="31"/>
        <end position="48"/>
    </location>
</feature>
<dbReference type="EMBL" id="JBHFQA010000001">
    <property type="protein sequence ID" value="KAL2103190.1"/>
    <property type="molecule type" value="Genomic_DNA"/>
</dbReference>
<dbReference type="SUPFAM" id="SSF52980">
    <property type="entry name" value="Restriction endonuclease-like"/>
    <property type="match status" value="1"/>
</dbReference>
<evidence type="ECO:0000313" key="11">
    <source>
        <dbReference type="EMBL" id="KAL2103190.1"/>
    </source>
</evidence>
<dbReference type="InterPro" id="IPR040236">
    <property type="entry name" value="TMEM198"/>
</dbReference>
<dbReference type="InterPro" id="IPR011604">
    <property type="entry name" value="PDDEXK-like_dom_sf"/>
</dbReference>
<evidence type="ECO:0000259" key="10">
    <source>
        <dbReference type="Pfam" id="PF13886"/>
    </source>
</evidence>
<reference evidence="11 12" key="1">
    <citation type="submission" date="2024-09" db="EMBL/GenBank/DDBJ databases">
        <title>A chromosome-level genome assembly of Gray's grenadier anchovy, Coilia grayii.</title>
        <authorList>
            <person name="Fu Z."/>
        </authorList>
    </citation>
    <scope>NUCLEOTIDE SEQUENCE [LARGE SCALE GENOMIC DNA]</scope>
    <source>
        <strain evidence="11">G4</strain>
        <tissue evidence="11">Muscle</tissue>
    </source>
</reference>
<dbReference type="InterPro" id="IPR025256">
    <property type="entry name" value="TM7S3/TM198-like_dom"/>
</dbReference>
<evidence type="ECO:0000313" key="12">
    <source>
        <dbReference type="Proteomes" id="UP001591681"/>
    </source>
</evidence>
<feature type="transmembrane region" description="Helical" evidence="8">
    <location>
        <begin position="108"/>
        <end position="130"/>
    </location>
</feature>
<feature type="transmembrane region" description="Helical" evidence="8">
    <location>
        <begin position="83"/>
        <end position="103"/>
    </location>
</feature>
<feature type="transmembrane region" description="Helical" evidence="8">
    <location>
        <begin position="216"/>
        <end position="235"/>
    </location>
</feature>
<evidence type="ECO:0000256" key="2">
    <source>
        <dbReference type="ARBA" id="ARBA00006244"/>
    </source>
</evidence>
<keyword evidence="3 8" id="KW-0812">Transmembrane</keyword>
<evidence type="ECO:0000256" key="5">
    <source>
        <dbReference type="ARBA" id="ARBA00023136"/>
    </source>
</evidence>
<dbReference type="PANTHER" id="PTHR31247">
    <property type="entry name" value="TRANSMEMBRANE PROTEIN 198 FAMILY MEMBER"/>
    <property type="match status" value="1"/>
</dbReference>
<organism evidence="11 12">
    <name type="scientific">Coilia grayii</name>
    <name type="common">Gray's grenadier anchovy</name>
    <dbReference type="NCBI Taxonomy" id="363190"/>
    <lineage>
        <taxon>Eukaryota</taxon>
        <taxon>Metazoa</taxon>
        <taxon>Chordata</taxon>
        <taxon>Craniata</taxon>
        <taxon>Vertebrata</taxon>
        <taxon>Euteleostomi</taxon>
        <taxon>Actinopterygii</taxon>
        <taxon>Neopterygii</taxon>
        <taxon>Teleostei</taxon>
        <taxon>Clupei</taxon>
        <taxon>Clupeiformes</taxon>
        <taxon>Clupeoidei</taxon>
        <taxon>Engraulidae</taxon>
        <taxon>Coilinae</taxon>
        <taxon>Coilia</taxon>
    </lineage>
</organism>
<feature type="domain" description="YqaJ viral recombinase" evidence="9">
    <location>
        <begin position="354"/>
        <end position="496"/>
    </location>
</feature>
<evidence type="ECO:0000256" key="7">
    <source>
        <dbReference type="SAM" id="MobiDB-lite"/>
    </source>
</evidence>